<dbReference type="AlphaFoldDB" id="A0A923RT79"/>
<dbReference type="InterPro" id="IPR036388">
    <property type="entry name" value="WH-like_DNA-bd_sf"/>
</dbReference>
<dbReference type="PANTHER" id="PTHR34580">
    <property type="match status" value="1"/>
</dbReference>
<reference evidence="4" key="1">
    <citation type="submission" date="2020-08" db="EMBL/GenBank/DDBJ databases">
        <title>Genome public.</title>
        <authorList>
            <person name="Liu C."/>
            <person name="Sun Q."/>
        </authorList>
    </citation>
    <scope>NUCLEOTIDE SEQUENCE</scope>
    <source>
        <strain evidence="4">NSJ-55</strain>
    </source>
</reference>
<feature type="domain" description="HTH deoR-type" evidence="3">
    <location>
        <begin position="2"/>
        <end position="61"/>
    </location>
</feature>
<keyword evidence="2" id="KW-0804">Transcription</keyword>
<evidence type="ECO:0000313" key="5">
    <source>
        <dbReference type="Proteomes" id="UP000652477"/>
    </source>
</evidence>
<sequence>MKMERLIGILVTLLSQEKVTAPQLAEKFEVSRRTISRDIEHLCQAGIPVMTVQGKNGGISIIDGYKIDKTLLTSADMQAILTGLQGLESVCRNKKYQQIMEKLSVGNPNILTSNQHILIDLSSWYKASLAPKIELIQTAITSRRKIQFYYYSPHGEGMRIIEPHKLIFKWSSWYVWGYCVRKKDFRLFKLNRLAELKMTGQEYEIRELPALDMSSEKLFAGSFTVEVRFEASAKWRVIEEFGADSFREQKDGTLLFSFAFTDEENLFEWLLSYGNRAELLKPEEMRKRLKERIKEMEQRYE</sequence>
<dbReference type="Proteomes" id="UP000652477">
    <property type="component" value="Unassembled WGS sequence"/>
</dbReference>
<dbReference type="InterPro" id="IPR036390">
    <property type="entry name" value="WH_DNA-bd_sf"/>
</dbReference>
<keyword evidence="5" id="KW-1185">Reference proteome</keyword>
<dbReference type="Pfam" id="PF13280">
    <property type="entry name" value="WYL"/>
    <property type="match status" value="1"/>
</dbReference>
<evidence type="ECO:0000313" key="4">
    <source>
        <dbReference type="EMBL" id="MBC5690032.1"/>
    </source>
</evidence>
<dbReference type="PROSITE" id="PS51000">
    <property type="entry name" value="HTH_DEOR_2"/>
    <property type="match status" value="1"/>
</dbReference>
<dbReference type="PIRSF" id="PIRSF016838">
    <property type="entry name" value="PafC"/>
    <property type="match status" value="1"/>
</dbReference>
<dbReference type="Pfam" id="PF08279">
    <property type="entry name" value="HTH_11"/>
    <property type="match status" value="1"/>
</dbReference>
<dbReference type="PANTHER" id="PTHR34580:SF1">
    <property type="entry name" value="PROTEIN PAFC"/>
    <property type="match status" value="1"/>
</dbReference>
<dbReference type="InterPro" id="IPR001034">
    <property type="entry name" value="DeoR_HTH"/>
</dbReference>
<evidence type="ECO:0000256" key="2">
    <source>
        <dbReference type="ARBA" id="ARBA00023163"/>
    </source>
</evidence>
<dbReference type="InterPro" id="IPR028349">
    <property type="entry name" value="PafC-like"/>
</dbReference>
<protein>
    <submittedName>
        <fullName evidence="4">YafY family transcriptional regulator</fullName>
    </submittedName>
</protein>
<dbReference type="GO" id="GO:0003700">
    <property type="term" value="F:DNA-binding transcription factor activity"/>
    <property type="evidence" value="ECO:0007669"/>
    <property type="project" value="InterPro"/>
</dbReference>
<accession>A0A923RT79</accession>
<dbReference type="EMBL" id="JACOPF010000003">
    <property type="protein sequence ID" value="MBC5690032.1"/>
    <property type="molecule type" value="Genomic_DNA"/>
</dbReference>
<dbReference type="SUPFAM" id="SSF46785">
    <property type="entry name" value="Winged helix' DNA-binding domain"/>
    <property type="match status" value="1"/>
</dbReference>
<comment type="caution">
    <text evidence="4">The sequence shown here is derived from an EMBL/GenBank/DDBJ whole genome shotgun (WGS) entry which is preliminary data.</text>
</comment>
<evidence type="ECO:0000259" key="3">
    <source>
        <dbReference type="PROSITE" id="PS51000"/>
    </source>
</evidence>
<keyword evidence="1" id="KW-0805">Transcription regulation</keyword>
<dbReference type="PROSITE" id="PS52050">
    <property type="entry name" value="WYL"/>
    <property type="match status" value="1"/>
</dbReference>
<proteinExistence type="predicted"/>
<dbReference type="Pfam" id="PF25583">
    <property type="entry name" value="WCX"/>
    <property type="match status" value="1"/>
</dbReference>
<dbReference type="InterPro" id="IPR026881">
    <property type="entry name" value="WYL_dom"/>
</dbReference>
<dbReference type="InterPro" id="IPR057727">
    <property type="entry name" value="WCX_dom"/>
</dbReference>
<name>A0A923RT79_9FIRM</name>
<dbReference type="RefSeq" id="WP_186876683.1">
    <property type="nucleotide sequence ID" value="NZ_JACOPF010000003.1"/>
</dbReference>
<organism evidence="4 5">
    <name type="scientific">Mediterraneibacter hominis</name>
    <dbReference type="NCBI Taxonomy" id="2763054"/>
    <lineage>
        <taxon>Bacteria</taxon>
        <taxon>Bacillati</taxon>
        <taxon>Bacillota</taxon>
        <taxon>Clostridia</taxon>
        <taxon>Lachnospirales</taxon>
        <taxon>Lachnospiraceae</taxon>
        <taxon>Mediterraneibacter</taxon>
    </lineage>
</organism>
<gene>
    <name evidence="4" type="ORF">H8S37_14030</name>
</gene>
<dbReference type="Gene3D" id="1.10.10.10">
    <property type="entry name" value="Winged helix-like DNA-binding domain superfamily/Winged helix DNA-binding domain"/>
    <property type="match status" value="1"/>
</dbReference>
<dbReference type="InterPro" id="IPR051534">
    <property type="entry name" value="CBASS_pafABC_assoc_protein"/>
</dbReference>
<evidence type="ECO:0000256" key="1">
    <source>
        <dbReference type="ARBA" id="ARBA00023015"/>
    </source>
</evidence>
<dbReference type="InterPro" id="IPR013196">
    <property type="entry name" value="HTH_11"/>
</dbReference>